<gene>
    <name evidence="1" type="ORF">C2869_20890</name>
</gene>
<dbReference type="EMBL" id="CP026604">
    <property type="protein sequence ID" value="AWB68701.1"/>
    <property type="molecule type" value="Genomic_DNA"/>
</dbReference>
<dbReference type="RefSeq" id="WP_108604753.1">
    <property type="nucleotide sequence ID" value="NZ_CP026604.1"/>
</dbReference>
<dbReference type="AlphaFoldDB" id="A0A2S0VWV6"/>
<dbReference type="Proteomes" id="UP000244441">
    <property type="component" value="Chromosome"/>
</dbReference>
<dbReference type="KEGG" id="cate:C2869_20890"/>
<organism evidence="1 2">
    <name type="scientific">Saccharobesus litoralis</name>
    <dbReference type="NCBI Taxonomy" id="2172099"/>
    <lineage>
        <taxon>Bacteria</taxon>
        <taxon>Pseudomonadati</taxon>
        <taxon>Pseudomonadota</taxon>
        <taxon>Gammaproteobacteria</taxon>
        <taxon>Alteromonadales</taxon>
        <taxon>Alteromonadaceae</taxon>
        <taxon>Saccharobesus</taxon>
    </lineage>
</organism>
<protein>
    <submittedName>
        <fullName evidence="1">Heme-binding protein</fullName>
    </submittedName>
</protein>
<dbReference type="OrthoDB" id="9800768at2"/>
<name>A0A2S0VWV6_9ALTE</name>
<proteinExistence type="predicted"/>
<dbReference type="SUPFAM" id="SSF143744">
    <property type="entry name" value="GlcG-like"/>
    <property type="match status" value="1"/>
</dbReference>
<dbReference type="Gene3D" id="3.30.450.150">
    <property type="entry name" value="Haem-degrading domain"/>
    <property type="match status" value="1"/>
</dbReference>
<evidence type="ECO:0000313" key="1">
    <source>
        <dbReference type="EMBL" id="AWB68701.1"/>
    </source>
</evidence>
<dbReference type="InterPro" id="IPR052517">
    <property type="entry name" value="GlcG_carb_metab_protein"/>
</dbReference>
<evidence type="ECO:0000313" key="2">
    <source>
        <dbReference type="Proteomes" id="UP000244441"/>
    </source>
</evidence>
<reference evidence="1 2" key="1">
    <citation type="submission" date="2018-01" db="EMBL/GenBank/DDBJ databases">
        <title>Genome sequence of a Cantenovulum-like bacteria.</title>
        <authorList>
            <person name="Tan W.R."/>
            <person name="Lau N.-S."/>
            <person name="Go F."/>
            <person name="Amirul A.-A.A."/>
        </authorList>
    </citation>
    <scope>NUCLEOTIDE SEQUENCE [LARGE SCALE GENOMIC DNA]</scope>
    <source>
        <strain evidence="1 2">CCB-QB4</strain>
    </source>
</reference>
<dbReference type="PANTHER" id="PTHR34309">
    <property type="entry name" value="SLR1406 PROTEIN"/>
    <property type="match status" value="1"/>
</dbReference>
<sequence length="133" mass="14196">MKLQFNQVQELAKALIEEAQQQKVSIAFAISDTSGELLGFNKMDGVSSMAANLAIAKAYTAAREGQATLDMGQWARENQRDVGYWADPNVTLFAGGVPIKVDGIVIGALGISGLAEEDDHKLAEQVIALTIFA</sequence>
<accession>A0A2S0VWV6</accession>
<dbReference type="Pfam" id="PF03928">
    <property type="entry name" value="HbpS-like"/>
    <property type="match status" value="1"/>
</dbReference>
<keyword evidence="2" id="KW-1185">Reference proteome</keyword>
<dbReference type="InterPro" id="IPR005624">
    <property type="entry name" value="PduO/GlcC-like"/>
</dbReference>
<dbReference type="PANTHER" id="PTHR34309:SF10">
    <property type="entry name" value="SLR1406 PROTEIN"/>
    <property type="match status" value="1"/>
</dbReference>
<dbReference type="InterPro" id="IPR038084">
    <property type="entry name" value="PduO/GlcC-like_sf"/>
</dbReference>